<proteinExistence type="predicted"/>
<feature type="compositionally biased region" description="Basic residues" evidence="1">
    <location>
        <begin position="459"/>
        <end position="470"/>
    </location>
</feature>
<dbReference type="RefSeq" id="WP_250915812.1">
    <property type="nucleotide sequence ID" value="NZ_JAMXLX010000002.1"/>
</dbReference>
<accession>A0AAJ1F790</accession>
<comment type="caution">
    <text evidence="2">The sequence shown here is derived from an EMBL/GenBank/DDBJ whole genome shotgun (WGS) entry which is preliminary data.</text>
</comment>
<evidence type="ECO:0000313" key="3">
    <source>
        <dbReference type="Proteomes" id="UP001155380"/>
    </source>
</evidence>
<evidence type="ECO:0000256" key="1">
    <source>
        <dbReference type="SAM" id="MobiDB-lite"/>
    </source>
</evidence>
<evidence type="ECO:0000313" key="2">
    <source>
        <dbReference type="EMBL" id="MCO5956914.1"/>
    </source>
</evidence>
<feature type="region of interest" description="Disordered" evidence="1">
    <location>
        <begin position="420"/>
        <end position="470"/>
    </location>
</feature>
<feature type="region of interest" description="Disordered" evidence="1">
    <location>
        <begin position="349"/>
        <end position="392"/>
    </location>
</feature>
<dbReference type="EMBL" id="JAMXLX010000002">
    <property type="protein sequence ID" value="MCO5956914.1"/>
    <property type="molecule type" value="Genomic_DNA"/>
</dbReference>
<feature type="compositionally biased region" description="Low complexity" evidence="1">
    <location>
        <begin position="371"/>
        <end position="392"/>
    </location>
</feature>
<organism evidence="2 3">
    <name type="scientific">Ciceribacter sichuanensis</name>
    <dbReference type="NCBI Taxonomy" id="2949647"/>
    <lineage>
        <taxon>Bacteria</taxon>
        <taxon>Pseudomonadati</taxon>
        <taxon>Pseudomonadota</taxon>
        <taxon>Alphaproteobacteria</taxon>
        <taxon>Hyphomicrobiales</taxon>
        <taxon>Rhizobiaceae</taxon>
        <taxon>Ciceribacter</taxon>
    </lineage>
</organism>
<sequence length="470" mass="49907">MFETAFALSLTHFARSLSFPERLQRRPGRNAALEPWRLRNANLDAFFYDVKALTAEETFYVSDVIAAEGLIMIVPPTGAGMLTLCDTVDEYLLRGGRNVHALTVAGVGGSAIGAAAFARNVADAIGEPVAAVVSGYGLGDIVNEAVGGAFFFGWLGHMRNDLEVLDDMVGRPQLGAYQDRHLIELKPNGSCLDADTVKSLLANPELSFHLLAGHSRGNRVLSEALYALKLDDPKRLRKLTGGLRVVTFGSRITMPPECRNVIDVIGEFDWFGEINSRPLIESDVRVPYAGHSTNTGFPGSLSVTKILKEIVAHSLPAVIEEESAAPETAAPPVEIAKARAAKAAAKAKPEEVIESKPPAVVSVEPQPVETLAAEPPSAEPSPAAAEAAEAPLSEVTEPAIAPTEPVTVEDDLQVVAAAEPAPLSEVAIEPVVEELPAPVRPEMKTEMASAPKPKPSRPSNKRGGPKGGRR</sequence>
<protein>
    <submittedName>
        <fullName evidence="2">Cell envelope biogenesis protein OmpA</fullName>
    </submittedName>
</protein>
<gene>
    <name evidence="2" type="ORF">NBH21_09050</name>
</gene>
<reference evidence="2" key="1">
    <citation type="submission" date="2022-06" db="EMBL/GenBank/DDBJ databases">
        <authorList>
            <person name="Sun Q."/>
        </authorList>
    </citation>
    <scope>NUCLEOTIDE SEQUENCE</scope>
    <source>
        <strain evidence="2">S101</strain>
    </source>
</reference>
<name>A0AAJ1F790_9HYPH</name>
<dbReference type="Proteomes" id="UP001155380">
    <property type="component" value="Unassembled WGS sequence"/>
</dbReference>
<dbReference type="AlphaFoldDB" id="A0AAJ1F790"/>